<comment type="caution">
    <text evidence="2">The sequence shown here is derived from an EMBL/GenBank/DDBJ whole genome shotgun (WGS) entry which is preliminary data.</text>
</comment>
<gene>
    <name evidence="2" type="ORF">RM543_12265</name>
</gene>
<feature type="compositionally biased region" description="Pro residues" evidence="1">
    <location>
        <begin position="261"/>
        <end position="272"/>
    </location>
</feature>
<dbReference type="EMBL" id="JAVRHL010000003">
    <property type="protein sequence ID" value="MDT0683462.1"/>
    <property type="molecule type" value="Genomic_DNA"/>
</dbReference>
<feature type="region of interest" description="Disordered" evidence="1">
    <location>
        <begin position="239"/>
        <end position="298"/>
    </location>
</feature>
<dbReference type="RefSeq" id="WP_311692035.1">
    <property type="nucleotide sequence ID" value="NZ_JAVRHL010000003.1"/>
</dbReference>
<reference evidence="2 3" key="1">
    <citation type="submission" date="2023-09" db="EMBL/GenBank/DDBJ databases">
        <authorList>
            <person name="Rey-Velasco X."/>
        </authorList>
    </citation>
    <scope>NUCLEOTIDE SEQUENCE [LARGE SCALE GENOMIC DNA]</scope>
    <source>
        <strain evidence="2 3">F158</strain>
    </source>
</reference>
<sequence length="373" mass="38716">MSDDYALVDFALTQAEPSAVIPALGRSFATVAAAALARSADASGPERGFLARLTGRRRRPPELPALRVQPASSLPEAPLMQPVATDLGFSARGGAMRVTAPLGSARLTLIELHEGNAGSSAICQALSRELGGAEVFYFRNSGPRHPGADYAFHVYEGGRATRRASSRSPLGDAPEAPWEAIDGGMPHPVEVDSLPRPDPPAWQVMTPQRQASILAALGLDPATLFDPPAPGAIQVALGTDPGGRPLTEALTRSGLRAPPGFAGPPAAPPEPEPQQATGLSGAQGTESDAEIPDPGSSDWEEEVTALLIEAVESGLPEESQIAWLNDLTRRLGAGDIDGALSDARALMEAGGQDAGGRQATAARLYRLFGRALD</sequence>
<organism evidence="2 3">
    <name type="scientific">Tropicimonas omnivorans</name>
    <dbReference type="NCBI Taxonomy" id="3075590"/>
    <lineage>
        <taxon>Bacteria</taxon>
        <taxon>Pseudomonadati</taxon>
        <taxon>Pseudomonadota</taxon>
        <taxon>Alphaproteobacteria</taxon>
        <taxon>Rhodobacterales</taxon>
        <taxon>Roseobacteraceae</taxon>
        <taxon>Tropicimonas</taxon>
    </lineage>
</organism>
<proteinExistence type="predicted"/>
<evidence type="ECO:0000313" key="3">
    <source>
        <dbReference type="Proteomes" id="UP001265259"/>
    </source>
</evidence>
<evidence type="ECO:0000313" key="2">
    <source>
        <dbReference type="EMBL" id="MDT0683462.1"/>
    </source>
</evidence>
<name>A0ABU3DIE7_9RHOB</name>
<accession>A0ABU3DIE7</accession>
<feature type="compositionally biased region" description="Polar residues" evidence="1">
    <location>
        <begin position="277"/>
        <end position="286"/>
    </location>
</feature>
<keyword evidence="3" id="KW-1185">Reference proteome</keyword>
<dbReference type="Proteomes" id="UP001265259">
    <property type="component" value="Unassembled WGS sequence"/>
</dbReference>
<evidence type="ECO:0000256" key="1">
    <source>
        <dbReference type="SAM" id="MobiDB-lite"/>
    </source>
</evidence>
<protein>
    <submittedName>
        <fullName evidence="2">Uncharacterized protein</fullName>
    </submittedName>
</protein>